<dbReference type="InterPro" id="IPR032710">
    <property type="entry name" value="NTF2-like_dom_sf"/>
</dbReference>
<evidence type="ECO:0000313" key="5">
    <source>
        <dbReference type="Proteomes" id="UP000389128"/>
    </source>
</evidence>
<dbReference type="PANTHER" id="PTHR33747:SF1">
    <property type="entry name" value="ADENYLATE CYCLASE-ASSOCIATED CAP C-TERMINAL DOMAIN-CONTAINING PROTEIN"/>
    <property type="match status" value="1"/>
</dbReference>
<sequence length="128" mass="14619">MPTPCPCGASADYARCCGRHLDDGLPAPTAEALMRSRYSAFTLGREDYLLATWHPDFRPVELNLAGDTPTKWLGLQIKRHEQTDPTHAIVEFVARYKIGGRAHRLHETSRFVRLDERWLYTDGDIHQD</sequence>
<dbReference type="OrthoDB" id="21421at2"/>
<dbReference type="PANTHER" id="PTHR33747">
    <property type="entry name" value="UPF0225 PROTEIN SCO1677"/>
    <property type="match status" value="1"/>
</dbReference>
<dbReference type="Pfam" id="PF17775">
    <property type="entry name" value="YchJ_M-like"/>
    <property type="match status" value="1"/>
</dbReference>
<evidence type="ECO:0000256" key="2">
    <source>
        <dbReference type="HAMAP-Rule" id="MF_00612"/>
    </source>
</evidence>
<protein>
    <recommendedName>
        <fullName evidence="2">UPF0225 protein ETQ85_10365</fullName>
    </recommendedName>
</protein>
<organism evidence="4 5">
    <name type="scientific">Zoogloea oleivorans</name>
    <dbReference type="NCBI Taxonomy" id="1552750"/>
    <lineage>
        <taxon>Bacteria</taxon>
        <taxon>Pseudomonadati</taxon>
        <taxon>Pseudomonadota</taxon>
        <taxon>Betaproteobacteria</taxon>
        <taxon>Rhodocyclales</taxon>
        <taxon>Zoogloeaceae</taxon>
        <taxon>Zoogloea</taxon>
    </lineage>
</organism>
<reference evidence="4 5" key="1">
    <citation type="submission" date="2019-01" db="EMBL/GenBank/DDBJ databases">
        <title>Zoogloea oleivorans genome sequencing and assembly.</title>
        <authorList>
            <person name="Tancsics A."/>
            <person name="Farkas M."/>
            <person name="Kriszt B."/>
            <person name="Maroti G."/>
            <person name="Horvath B."/>
        </authorList>
    </citation>
    <scope>NUCLEOTIDE SEQUENCE [LARGE SCALE GENOMIC DNA]</scope>
    <source>
        <strain evidence="4 5">Buc</strain>
    </source>
</reference>
<name>A0A6C2CXR7_9RHOO</name>
<dbReference type="Pfam" id="PF02810">
    <property type="entry name" value="SEC-C"/>
    <property type="match status" value="1"/>
</dbReference>
<dbReference type="Gene3D" id="3.10.450.50">
    <property type="match status" value="1"/>
</dbReference>
<gene>
    <name evidence="4" type="ORF">ETQ85_10365</name>
</gene>
<evidence type="ECO:0000259" key="3">
    <source>
        <dbReference type="Pfam" id="PF17775"/>
    </source>
</evidence>
<dbReference type="Proteomes" id="UP000389128">
    <property type="component" value="Unassembled WGS sequence"/>
</dbReference>
<dbReference type="SUPFAM" id="SSF54427">
    <property type="entry name" value="NTF2-like"/>
    <property type="match status" value="1"/>
</dbReference>
<dbReference type="AlphaFoldDB" id="A0A6C2CXR7"/>
<proteinExistence type="inferred from homology"/>
<accession>A0A6C2CXR7</accession>
<dbReference type="HAMAP" id="MF_00612">
    <property type="entry name" value="UPF0225"/>
    <property type="match status" value="1"/>
</dbReference>
<comment type="caution">
    <text evidence="4">The sequence shown here is derived from an EMBL/GenBank/DDBJ whole genome shotgun (WGS) entry which is preliminary data.</text>
</comment>
<evidence type="ECO:0000313" key="4">
    <source>
        <dbReference type="EMBL" id="TYC58968.1"/>
    </source>
</evidence>
<feature type="domain" description="YchJ-like middle NTF2-like" evidence="3">
    <location>
        <begin position="29"/>
        <end position="123"/>
    </location>
</feature>
<dbReference type="EMBL" id="SDKK01000008">
    <property type="protein sequence ID" value="TYC58968.1"/>
    <property type="molecule type" value="Genomic_DNA"/>
</dbReference>
<comment type="similarity">
    <text evidence="1 2">Belongs to the UPF0225 family.</text>
</comment>
<dbReference type="InterPro" id="IPR048469">
    <property type="entry name" value="YchJ-like_M"/>
</dbReference>
<keyword evidence="5" id="KW-1185">Reference proteome</keyword>
<dbReference type="InterPro" id="IPR004027">
    <property type="entry name" value="SEC_C_motif"/>
</dbReference>
<dbReference type="InterPro" id="IPR023006">
    <property type="entry name" value="YchJ-like"/>
</dbReference>
<evidence type="ECO:0000256" key="1">
    <source>
        <dbReference type="ARBA" id="ARBA00010839"/>
    </source>
</evidence>